<sequence length="80" mass="9643">MDIRIHLEENKVNITVTGFSGYESMLENLGFSYEPETKEYVKENIPYEQYHELFSVLMKMREKDYNIIIHLIDGDQEFLY</sequence>
<accession>A0A429GEY5</accession>
<comment type="caution">
    <text evidence="1">The sequence shown here is derived from an EMBL/GenBank/DDBJ whole genome shotgun (WGS) entry which is preliminary data.</text>
</comment>
<proteinExistence type="predicted"/>
<reference evidence="1 2" key="1">
    <citation type="submission" date="2018-10" db="EMBL/GenBank/DDBJ databases">
        <title>Co-occurring genomic capacity for anaerobic methane metabolism and dissimilatory sulfite reduction discovered in the Korarchaeota.</title>
        <authorList>
            <person name="Mckay L.J."/>
            <person name="Dlakic M."/>
            <person name="Fields M.W."/>
            <person name="Delmont T.O."/>
            <person name="Eren A.M."/>
            <person name="Jay Z.J."/>
            <person name="Klingelsmith K.B."/>
            <person name="Rusch D.B."/>
            <person name="Inskeep W.P."/>
        </authorList>
    </citation>
    <scope>NUCLEOTIDE SEQUENCE [LARGE SCALE GENOMIC DNA]</scope>
    <source>
        <strain evidence="1 2">MDKW</strain>
    </source>
</reference>
<dbReference type="AlphaFoldDB" id="A0A429GEY5"/>
<dbReference type="EMBL" id="RCOS01000157">
    <property type="protein sequence ID" value="RSN72362.1"/>
    <property type="molecule type" value="Genomic_DNA"/>
</dbReference>
<dbReference type="Proteomes" id="UP000277582">
    <property type="component" value="Unassembled WGS sequence"/>
</dbReference>
<protein>
    <submittedName>
        <fullName evidence="1">Uncharacterized protein</fullName>
    </submittedName>
</protein>
<gene>
    <name evidence="1" type="ORF">D6D85_14095</name>
</gene>
<keyword evidence="2" id="KW-1185">Reference proteome</keyword>
<evidence type="ECO:0000313" key="2">
    <source>
        <dbReference type="Proteomes" id="UP000277582"/>
    </source>
</evidence>
<name>A0A429GEY5_9CREN</name>
<evidence type="ECO:0000313" key="1">
    <source>
        <dbReference type="EMBL" id="RSN72362.1"/>
    </source>
</evidence>
<dbReference type="RefSeq" id="WP_125672586.1">
    <property type="nucleotide sequence ID" value="NZ_RCOS01000157.1"/>
</dbReference>
<organism evidence="1 2">
    <name type="scientific">Candidatus Methanodesulfokora washburnensis</name>
    <dbReference type="NCBI Taxonomy" id="2478471"/>
    <lineage>
        <taxon>Archaea</taxon>
        <taxon>Thermoproteota</taxon>
        <taxon>Candidatus Korarchaeia</taxon>
        <taxon>Candidatus Korarchaeia incertae sedis</taxon>
        <taxon>Candidatus Methanodesulfokora</taxon>
    </lineage>
</organism>